<evidence type="ECO:0000313" key="2">
    <source>
        <dbReference type="Proteomes" id="UP000199202"/>
    </source>
</evidence>
<accession>A0A1G7ZEB8</accession>
<reference evidence="1 2" key="1">
    <citation type="submission" date="2016-10" db="EMBL/GenBank/DDBJ databases">
        <authorList>
            <person name="de Groot N.N."/>
        </authorList>
    </citation>
    <scope>NUCLEOTIDE SEQUENCE [LARGE SCALE GENOMIC DNA]</scope>
    <source>
        <strain evidence="1 2">CGMCC 4.6533</strain>
    </source>
</reference>
<dbReference type="STRING" id="633440.SAMN05421869_101390"/>
<sequence length="69" mass="7534">MRAMTTRLDPGASPTGITDKLVTDATTPVAPDTRGHYSQQVRDLPETAEWVTRITAMLNEGKRHALATL</sequence>
<evidence type="ECO:0000313" key="1">
    <source>
        <dbReference type="EMBL" id="SDH07024.1"/>
    </source>
</evidence>
<dbReference type="Proteomes" id="UP000199202">
    <property type="component" value="Unassembled WGS sequence"/>
</dbReference>
<organism evidence="1 2">
    <name type="scientific">Nonomuraea jiangxiensis</name>
    <dbReference type="NCBI Taxonomy" id="633440"/>
    <lineage>
        <taxon>Bacteria</taxon>
        <taxon>Bacillati</taxon>
        <taxon>Actinomycetota</taxon>
        <taxon>Actinomycetes</taxon>
        <taxon>Streptosporangiales</taxon>
        <taxon>Streptosporangiaceae</taxon>
        <taxon>Nonomuraea</taxon>
    </lineage>
</organism>
<dbReference type="EMBL" id="FNDJ01000001">
    <property type="protein sequence ID" value="SDH07024.1"/>
    <property type="molecule type" value="Genomic_DNA"/>
</dbReference>
<keyword evidence="2" id="KW-1185">Reference proteome</keyword>
<gene>
    <name evidence="1" type="ORF">SAMN05421869_101390</name>
</gene>
<proteinExistence type="predicted"/>
<dbReference type="SUPFAM" id="SSF143968">
    <property type="entry name" value="UbiD C-terminal domain-like"/>
    <property type="match status" value="1"/>
</dbReference>
<protein>
    <submittedName>
        <fullName evidence="1">Uncharacterized protein</fullName>
    </submittedName>
</protein>
<name>A0A1G7ZEB8_9ACTN</name>
<dbReference type="AlphaFoldDB" id="A0A1G7ZEB8"/>